<dbReference type="AlphaFoldDB" id="A0A5J9WGB6"/>
<sequence>MDVSARLVPHLLASILHKIEWRLPGSMSHEDVDLGDHHRTYTLPEVSNTGPTYTGVAYYVDTAERCDFRLEHK</sequence>
<accession>A0A5J9WGB6</accession>
<proteinExistence type="predicted"/>
<feature type="non-terminal residue" evidence="1">
    <location>
        <position position="1"/>
    </location>
</feature>
<reference evidence="1 2" key="1">
    <citation type="journal article" date="2019" name="Sci. Rep.">
        <title>A high-quality genome of Eragrostis curvula grass provides insights into Poaceae evolution and supports new strategies to enhance forage quality.</title>
        <authorList>
            <person name="Carballo J."/>
            <person name="Santos B.A.C.M."/>
            <person name="Zappacosta D."/>
            <person name="Garbus I."/>
            <person name="Selva J.P."/>
            <person name="Gallo C.A."/>
            <person name="Diaz A."/>
            <person name="Albertini E."/>
            <person name="Caccamo M."/>
            <person name="Echenique V."/>
        </authorList>
    </citation>
    <scope>NUCLEOTIDE SEQUENCE [LARGE SCALE GENOMIC DNA]</scope>
    <source>
        <strain evidence="2">cv. Victoria</strain>
        <tissue evidence="1">Leaf</tissue>
    </source>
</reference>
<evidence type="ECO:0000313" key="2">
    <source>
        <dbReference type="Proteomes" id="UP000324897"/>
    </source>
</evidence>
<comment type="caution">
    <text evidence="1">The sequence shown here is derived from an EMBL/GenBank/DDBJ whole genome shotgun (WGS) entry which is preliminary data.</text>
</comment>
<name>A0A5J9WGB6_9POAL</name>
<dbReference type="Gramene" id="TVU47349">
    <property type="protein sequence ID" value="TVU47349"/>
    <property type="gene ID" value="EJB05_06946"/>
</dbReference>
<protein>
    <submittedName>
        <fullName evidence="1">Uncharacterized protein</fullName>
    </submittedName>
</protein>
<dbReference type="EMBL" id="RWGY01000004">
    <property type="protein sequence ID" value="TVU47349.1"/>
    <property type="molecule type" value="Genomic_DNA"/>
</dbReference>
<keyword evidence="2" id="KW-1185">Reference proteome</keyword>
<evidence type="ECO:0000313" key="1">
    <source>
        <dbReference type="EMBL" id="TVU47349.1"/>
    </source>
</evidence>
<gene>
    <name evidence="1" type="ORF">EJB05_06946</name>
</gene>
<dbReference type="Proteomes" id="UP000324897">
    <property type="component" value="Chromosome 5"/>
</dbReference>
<organism evidence="1 2">
    <name type="scientific">Eragrostis curvula</name>
    <name type="common">weeping love grass</name>
    <dbReference type="NCBI Taxonomy" id="38414"/>
    <lineage>
        <taxon>Eukaryota</taxon>
        <taxon>Viridiplantae</taxon>
        <taxon>Streptophyta</taxon>
        <taxon>Embryophyta</taxon>
        <taxon>Tracheophyta</taxon>
        <taxon>Spermatophyta</taxon>
        <taxon>Magnoliopsida</taxon>
        <taxon>Liliopsida</taxon>
        <taxon>Poales</taxon>
        <taxon>Poaceae</taxon>
        <taxon>PACMAD clade</taxon>
        <taxon>Chloridoideae</taxon>
        <taxon>Eragrostideae</taxon>
        <taxon>Eragrostidinae</taxon>
        <taxon>Eragrostis</taxon>
    </lineage>
</organism>